<protein>
    <submittedName>
        <fullName evidence="1">Uncharacterized protein</fullName>
    </submittedName>
</protein>
<dbReference type="Proteomes" id="UP000308197">
    <property type="component" value="Unassembled WGS sequence"/>
</dbReference>
<organism evidence="1 2">
    <name type="scientific">Polyporus arcularius HHB13444</name>
    <dbReference type="NCBI Taxonomy" id="1314778"/>
    <lineage>
        <taxon>Eukaryota</taxon>
        <taxon>Fungi</taxon>
        <taxon>Dikarya</taxon>
        <taxon>Basidiomycota</taxon>
        <taxon>Agaricomycotina</taxon>
        <taxon>Agaricomycetes</taxon>
        <taxon>Polyporales</taxon>
        <taxon>Polyporaceae</taxon>
        <taxon>Polyporus</taxon>
    </lineage>
</organism>
<keyword evidence="2" id="KW-1185">Reference proteome</keyword>
<dbReference type="AlphaFoldDB" id="A0A5C3PNL5"/>
<evidence type="ECO:0000313" key="1">
    <source>
        <dbReference type="EMBL" id="TFK90657.1"/>
    </source>
</evidence>
<sequence length="207" mass="22539">MCALSTLVVPTQKTLTPPTRLCPPSCLLILDSSTADLSLSSIVKHAPPPPRLTSPAIISHSPRIAICNSVCSRQPTRSHTVSMPYDCDAVLTHPCPPTRVFSLLVSAPISPSPSHPQESLFNAASIRSPDRLLGSALRCLSTLKRQPLVRHIPSPHRRQHPPASARSSITHLRSRLLRPPLLLLPHPVHVITTVHNRRPPPSETIDV</sequence>
<evidence type="ECO:0000313" key="2">
    <source>
        <dbReference type="Proteomes" id="UP000308197"/>
    </source>
</evidence>
<dbReference type="EMBL" id="ML211040">
    <property type="protein sequence ID" value="TFK90657.1"/>
    <property type="molecule type" value="Genomic_DNA"/>
</dbReference>
<gene>
    <name evidence="1" type="ORF">K466DRAFT_372748</name>
</gene>
<accession>A0A5C3PNL5</accession>
<reference evidence="1 2" key="1">
    <citation type="journal article" date="2019" name="Nat. Ecol. Evol.">
        <title>Megaphylogeny resolves global patterns of mushroom evolution.</title>
        <authorList>
            <person name="Varga T."/>
            <person name="Krizsan K."/>
            <person name="Foldi C."/>
            <person name="Dima B."/>
            <person name="Sanchez-Garcia M."/>
            <person name="Sanchez-Ramirez S."/>
            <person name="Szollosi G.J."/>
            <person name="Szarkandi J.G."/>
            <person name="Papp V."/>
            <person name="Albert L."/>
            <person name="Andreopoulos W."/>
            <person name="Angelini C."/>
            <person name="Antonin V."/>
            <person name="Barry K.W."/>
            <person name="Bougher N.L."/>
            <person name="Buchanan P."/>
            <person name="Buyck B."/>
            <person name="Bense V."/>
            <person name="Catcheside P."/>
            <person name="Chovatia M."/>
            <person name="Cooper J."/>
            <person name="Damon W."/>
            <person name="Desjardin D."/>
            <person name="Finy P."/>
            <person name="Geml J."/>
            <person name="Haridas S."/>
            <person name="Hughes K."/>
            <person name="Justo A."/>
            <person name="Karasinski D."/>
            <person name="Kautmanova I."/>
            <person name="Kiss B."/>
            <person name="Kocsube S."/>
            <person name="Kotiranta H."/>
            <person name="LaButti K.M."/>
            <person name="Lechner B.E."/>
            <person name="Liimatainen K."/>
            <person name="Lipzen A."/>
            <person name="Lukacs Z."/>
            <person name="Mihaltcheva S."/>
            <person name="Morgado L.N."/>
            <person name="Niskanen T."/>
            <person name="Noordeloos M.E."/>
            <person name="Ohm R.A."/>
            <person name="Ortiz-Santana B."/>
            <person name="Ovrebo C."/>
            <person name="Racz N."/>
            <person name="Riley R."/>
            <person name="Savchenko A."/>
            <person name="Shiryaev A."/>
            <person name="Soop K."/>
            <person name="Spirin V."/>
            <person name="Szebenyi C."/>
            <person name="Tomsovsky M."/>
            <person name="Tulloss R.E."/>
            <person name="Uehling J."/>
            <person name="Grigoriev I.V."/>
            <person name="Vagvolgyi C."/>
            <person name="Papp T."/>
            <person name="Martin F.M."/>
            <person name="Miettinen O."/>
            <person name="Hibbett D.S."/>
            <person name="Nagy L.G."/>
        </authorList>
    </citation>
    <scope>NUCLEOTIDE SEQUENCE [LARGE SCALE GENOMIC DNA]</scope>
    <source>
        <strain evidence="1 2">HHB13444</strain>
    </source>
</reference>
<dbReference type="InParanoid" id="A0A5C3PNL5"/>
<proteinExistence type="predicted"/>
<name>A0A5C3PNL5_9APHY</name>